<dbReference type="SUPFAM" id="SSF56601">
    <property type="entry name" value="beta-lactamase/transpeptidase-like"/>
    <property type="match status" value="1"/>
</dbReference>
<name>A0ABU0W6H7_9GAMM</name>
<dbReference type="Proteomes" id="UP001239019">
    <property type="component" value="Unassembled WGS sequence"/>
</dbReference>
<dbReference type="EMBL" id="JAVDDT010000003">
    <property type="protein sequence ID" value="MDQ2069633.1"/>
    <property type="molecule type" value="Genomic_DNA"/>
</dbReference>
<proteinExistence type="predicted"/>
<evidence type="ECO:0000313" key="3">
    <source>
        <dbReference type="Proteomes" id="UP001239019"/>
    </source>
</evidence>
<feature type="domain" description="Beta-lactamase-related" evidence="1">
    <location>
        <begin position="46"/>
        <end position="358"/>
    </location>
</feature>
<dbReference type="RefSeq" id="WP_306728130.1">
    <property type="nucleotide sequence ID" value="NZ_JAVDDT010000003.1"/>
</dbReference>
<evidence type="ECO:0000313" key="2">
    <source>
        <dbReference type="EMBL" id="MDQ2069633.1"/>
    </source>
</evidence>
<dbReference type="InterPro" id="IPR050491">
    <property type="entry name" value="AmpC-like"/>
</dbReference>
<reference evidence="2 3" key="1">
    <citation type="submission" date="2023-08" db="EMBL/GenBank/DDBJ databases">
        <title>Whole-genome sequencing of halo(alkali)philic microorganisms from hypersaline lakes.</title>
        <authorList>
            <person name="Sorokin D.Y."/>
            <person name="Abbas B."/>
            <person name="Merkel A.Y."/>
        </authorList>
    </citation>
    <scope>NUCLEOTIDE SEQUENCE [LARGE SCALE GENOMIC DNA]</scope>
    <source>
        <strain evidence="2 3">AB-CW4</strain>
    </source>
</reference>
<keyword evidence="3" id="KW-1185">Reference proteome</keyword>
<dbReference type="Pfam" id="PF00144">
    <property type="entry name" value="Beta-lactamase"/>
    <property type="match status" value="1"/>
</dbReference>
<dbReference type="Gene3D" id="3.40.710.10">
    <property type="entry name" value="DD-peptidase/beta-lactamase superfamily"/>
    <property type="match status" value="1"/>
</dbReference>
<dbReference type="InterPro" id="IPR001466">
    <property type="entry name" value="Beta-lactam-related"/>
</dbReference>
<organism evidence="2 3">
    <name type="scientific">Natronospira bacteriovora</name>
    <dbReference type="NCBI Taxonomy" id="3069753"/>
    <lineage>
        <taxon>Bacteria</taxon>
        <taxon>Pseudomonadati</taxon>
        <taxon>Pseudomonadota</taxon>
        <taxon>Gammaproteobacteria</taxon>
        <taxon>Natronospirales</taxon>
        <taxon>Natronospiraceae</taxon>
        <taxon>Natronospira</taxon>
    </lineage>
</organism>
<dbReference type="PANTHER" id="PTHR46825">
    <property type="entry name" value="D-ALANYL-D-ALANINE-CARBOXYPEPTIDASE/ENDOPEPTIDASE AMPH"/>
    <property type="match status" value="1"/>
</dbReference>
<dbReference type="PANTHER" id="PTHR46825:SF9">
    <property type="entry name" value="BETA-LACTAMASE-RELATED DOMAIN-CONTAINING PROTEIN"/>
    <property type="match status" value="1"/>
</dbReference>
<accession>A0ABU0W6H7</accession>
<dbReference type="GO" id="GO:0016787">
    <property type="term" value="F:hydrolase activity"/>
    <property type="evidence" value="ECO:0007669"/>
    <property type="project" value="UniProtKB-KW"/>
</dbReference>
<sequence>MDQDRPPILPVRSGRTPIAGLLAGLALLLAPPSGLLAETLIPDSVREAAQARIDAGHYQSLLIGVSDGGPTEWLSLGQLSQGGPAPDPHTLYEIGSLTKPFTAALLALAADHDTLSLDATVGEMLGNDTPLDHRLKEAVTLRQLATHQSGLPDTPDDLAPSDPNRLFEDYDRNRLLAFLSRHPLAAHPGQHFSYSNLGYALLGHLLEQHYSQAFDDALMARITTPLGLDSTALKPDPELLDREAPGYDYDLHRAPPWSWRAFQAAGSLRSTGHDLMQWMQAQQSPPDTPLGQALWRLHQPQFRLGGNGRAMGLGWQLLGSDEQRVAWHGGRTAGHAVFAAFQPEGKRRVVIMANTGNGVDHLGLALMNPAHTVPPLQESRPLDPKLGALYAGRYRLSPGFVVTVRQTEQGLYLRAPGRPSLRLYPLDDERFMTRGVESELRFVDNEAGGIAHLEIRAPHGGVQIATRMQSTDNPAPRTVKRLAPEELARFAGRFRINGTTEFHLEPDADRLLLSSGKGPSRPLYPAPGNRFFHRNQPLELEFAGQTSGEPGTRLILYRNGQRHEAHRVGDDQ</sequence>
<dbReference type="InterPro" id="IPR012338">
    <property type="entry name" value="Beta-lactam/transpept-like"/>
</dbReference>
<keyword evidence="2" id="KW-0378">Hydrolase</keyword>
<protein>
    <submittedName>
        <fullName evidence="2">Serine hydrolase</fullName>
    </submittedName>
</protein>
<evidence type="ECO:0000259" key="1">
    <source>
        <dbReference type="Pfam" id="PF00144"/>
    </source>
</evidence>
<comment type="caution">
    <text evidence="2">The sequence shown here is derived from an EMBL/GenBank/DDBJ whole genome shotgun (WGS) entry which is preliminary data.</text>
</comment>
<gene>
    <name evidence="2" type="ORF">RBH19_07095</name>
</gene>